<dbReference type="Gene3D" id="1.20.120.1760">
    <property type="match status" value="1"/>
</dbReference>
<proteinExistence type="inferred from homology"/>
<dbReference type="GO" id="GO:0008654">
    <property type="term" value="P:phospholipid biosynthetic process"/>
    <property type="evidence" value="ECO:0007669"/>
    <property type="project" value="InterPro"/>
</dbReference>
<evidence type="ECO:0000256" key="4">
    <source>
        <dbReference type="ARBA" id="ARBA00022692"/>
    </source>
</evidence>
<comment type="subcellular location">
    <subcellularLocation>
        <location evidence="1">Endomembrane system</location>
        <topology evidence="1">Multi-pass membrane protein</topology>
    </subcellularLocation>
</comment>
<evidence type="ECO:0000256" key="5">
    <source>
        <dbReference type="ARBA" id="ARBA00022989"/>
    </source>
</evidence>
<keyword evidence="4" id="KW-0812">Transmembrane</keyword>
<dbReference type="GO" id="GO:0016020">
    <property type="term" value="C:membrane"/>
    <property type="evidence" value="ECO:0007669"/>
    <property type="project" value="InterPro"/>
</dbReference>
<reference evidence="11" key="1">
    <citation type="submission" date="2020-05" db="EMBL/GenBank/DDBJ databases">
        <authorList>
            <person name="Chiriac C."/>
            <person name="Salcher M."/>
            <person name="Ghai R."/>
            <person name="Kavagutti S V."/>
        </authorList>
    </citation>
    <scope>NUCLEOTIDE SEQUENCE</scope>
</reference>
<comment type="catalytic activity">
    <reaction evidence="7">
        <text>1,2-di-(9Z-octadecenoyl)-sn-glycero-3-cytidine-5'-diphosphate + 1D-myo-inositol 3-phosphate = 1,2-di-(9Z-octadecenoyl)-sn-glycero-3-phospho-(1D-myo-inositol-3-phosphate) + CMP + H(+)</text>
        <dbReference type="Rhea" id="RHEA:61216"/>
        <dbReference type="ChEBI" id="CHEBI:15378"/>
        <dbReference type="ChEBI" id="CHEBI:58401"/>
        <dbReference type="ChEBI" id="CHEBI:60377"/>
        <dbReference type="ChEBI" id="CHEBI:85356"/>
        <dbReference type="ChEBI" id="CHEBI:144472"/>
    </reaction>
</comment>
<evidence type="ECO:0000256" key="10">
    <source>
        <dbReference type="ARBA" id="ARBA00048865"/>
    </source>
</evidence>
<organism evidence="11">
    <name type="scientific">freshwater metagenome</name>
    <dbReference type="NCBI Taxonomy" id="449393"/>
    <lineage>
        <taxon>unclassified sequences</taxon>
        <taxon>metagenomes</taxon>
        <taxon>ecological metagenomes</taxon>
    </lineage>
</organism>
<evidence type="ECO:0000256" key="9">
    <source>
        <dbReference type="ARBA" id="ARBA00033137"/>
    </source>
</evidence>
<comment type="pathway">
    <text evidence="2">Phospholipid metabolism; phosphatidylinositol phosphate biosynthesis.</text>
</comment>
<comment type="subunit">
    <text evidence="3">Homodimer.</text>
</comment>
<dbReference type="GO" id="GO:0016780">
    <property type="term" value="F:phosphotransferase activity, for other substituted phosphate groups"/>
    <property type="evidence" value="ECO:0007669"/>
    <property type="project" value="InterPro"/>
</dbReference>
<dbReference type="HAMAP" id="MF_02241">
    <property type="entry name" value="PIP_synthase"/>
    <property type="match status" value="1"/>
</dbReference>
<evidence type="ECO:0000256" key="7">
    <source>
        <dbReference type="ARBA" id="ARBA00023935"/>
    </source>
</evidence>
<comment type="catalytic activity">
    <reaction evidence="10">
        <text>a CDP-1,2-diacyl-sn-glycerol + 1D-myo-inositol 3-phosphate = a 1,2-diacyl-sn-glycero-3-phospho-(1D-myo-inositol-3-phosphate) + CMP + H(+)</text>
        <dbReference type="Rhea" id="RHEA:60504"/>
        <dbReference type="ChEBI" id="CHEBI:15378"/>
        <dbReference type="ChEBI" id="CHEBI:58088"/>
        <dbReference type="ChEBI" id="CHEBI:58332"/>
        <dbReference type="ChEBI" id="CHEBI:58401"/>
        <dbReference type="ChEBI" id="CHEBI:60377"/>
    </reaction>
</comment>
<evidence type="ECO:0000256" key="3">
    <source>
        <dbReference type="ARBA" id="ARBA00011738"/>
    </source>
</evidence>
<accession>A0A6J6FYX2</accession>
<dbReference type="InterPro" id="IPR044268">
    <property type="entry name" value="PIP_synthase_PgsA1"/>
</dbReference>
<dbReference type="AlphaFoldDB" id="A0A6J6FYX2"/>
<sequence length="201" mass="21226">MVSSAFKPAVTRVIEPIARALSRIGVTPDAVTLFGTIGASASALFLLYRGELFWAALAVSAFALSDLFDGAIARVSERGASQWGGFLDSTCDRITDASILAGLTLYFVKDEDPLAQLAIASIVIGNLIPYIRAKAESYGIACTVGIAERTERLGLTLTAIGLAGLGVPYALAIGMWVLVVLGLITVGQRIWVVRKGLRPNE</sequence>
<dbReference type="UniPathway" id="UPA00220"/>
<dbReference type="EMBL" id="CAEZUI010000037">
    <property type="protein sequence ID" value="CAB4594256.1"/>
    <property type="molecule type" value="Genomic_DNA"/>
</dbReference>
<dbReference type="GO" id="GO:0012505">
    <property type="term" value="C:endomembrane system"/>
    <property type="evidence" value="ECO:0007669"/>
    <property type="project" value="UniProtKB-SubCell"/>
</dbReference>
<evidence type="ECO:0000256" key="8">
    <source>
        <dbReference type="ARBA" id="ARBA00024082"/>
    </source>
</evidence>
<gene>
    <name evidence="11" type="ORF">UFOPK1807_00449</name>
</gene>
<keyword evidence="6" id="KW-0472">Membrane</keyword>
<evidence type="ECO:0000313" key="11">
    <source>
        <dbReference type="EMBL" id="CAB4594256.1"/>
    </source>
</evidence>
<protein>
    <recommendedName>
        <fullName evidence="8">Phosphatidylinositol phosphate synthase</fullName>
    </recommendedName>
    <alternativeName>
        <fullName evidence="9">CDP-diacylglycerol--D-myo-inositol-3-phosphate 3-phosphatidyltransferase</fullName>
    </alternativeName>
</protein>
<keyword evidence="5" id="KW-1133">Transmembrane helix</keyword>
<evidence type="ECO:0000256" key="1">
    <source>
        <dbReference type="ARBA" id="ARBA00004127"/>
    </source>
</evidence>
<dbReference type="NCBIfam" id="NF045883">
    <property type="entry name" value="PIPSynth"/>
    <property type="match status" value="1"/>
</dbReference>
<name>A0A6J6FYX2_9ZZZZ</name>
<evidence type="ECO:0000256" key="2">
    <source>
        <dbReference type="ARBA" id="ARBA00004805"/>
    </source>
</evidence>
<dbReference type="Pfam" id="PF01066">
    <property type="entry name" value="CDP-OH_P_transf"/>
    <property type="match status" value="1"/>
</dbReference>
<dbReference type="InterPro" id="IPR000462">
    <property type="entry name" value="CDP-OH_P_trans"/>
</dbReference>
<dbReference type="InterPro" id="IPR043130">
    <property type="entry name" value="CDP-OH_PTrfase_TM_dom"/>
</dbReference>
<evidence type="ECO:0000256" key="6">
    <source>
        <dbReference type="ARBA" id="ARBA00023136"/>
    </source>
</evidence>